<accession>A0A2P8VLM2</accession>
<evidence type="ECO:0000256" key="1">
    <source>
        <dbReference type="ARBA" id="ARBA00022741"/>
    </source>
</evidence>
<dbReference type="PROSITE" id="PS51194">
    <property type="entry name" value="HELICASE_CTER"/>
    <property type="match status" value="1"/>
</dbReference>
<evidence type="ECO:0000256" key="3">
    <source>
        <dbReference type="ARBA" id="ARBA00022806"/>
    </source>
</evidence>
<dbReference type="GO" id="GO:0005524">
    <property type="term" value="F:ATP binding"/>
    <property type="evidence" value="ECO:0007669"/>
    <property type="project" value="UniProtKB-KW"/>
</dbReference>
<evidence type="ECO:0000256" key="4">
    <source>
        <dbReference type="ARBA" id="ARBA00022840"/>
    </source>
</evidence>
<keyword evidence="3 7" id="KW-0347">Helicase</keyword>
<dbReference type="AlphaFoldDB" id="A0A2P8VLM2"/>
<keyword evidence="1" id="KW-0547">Nucleotide-binding</keyword>
<keyword evidence="4" id="KW-0067">ATP-binding</keyword>
<sequence length="841" mass="96426">MSHFYSKLAERILNNEEFKKAENTLFREYVNFISEQKSNLDKAVAKKIISTAQIFYYSKQDNLRKEGSILLSMLIEVCAQQYPELIPIANNIFYNSGDFPNIRLLEEKFPEISFRFNIYSETTRNLRLEMNTVDELDFPLTDFQRSLWIELNSGEDVITVAPTSAGKTHIILSYIIDKVTKSDGAFAIIIVPTRALITEVSSKIYGILKNKKLDNDIEICTIPKDSSFKQKTIFVMTQERLHEILQRGDIYFDYLFIDEAHNISDESRGVLLHLTLEKLLEDSAPQIIIGMPSPQYINTFSSVFRGVPFTKEVTAHSPVSKIIMSVNPKGRNLLIERNGTDNSISIPKNFKDKNLSDIVLRLGKGYSNIIYRNQTNSCDSTADEISKKLLNKTNNSALEEAAEYIEHFIHEDYSLANNLRKGVAFHYGPLPTSVRLLVEHLVKEGHIDYIICTSTLAEGINLPAKNLFLLNPFNRRPYQPSERLEDVKISNITGRAGRMLEHFSGNIFLIEPDDWKYKDYFDNEKNDKEEKIPTYFKLINDNKNEILLALSGNFSHEDNDQYKFYTVANKLIKNYSDDNLLETFSSPEITLNQSDIAEIRKYVRTALENIKVSSFILEANPTIGYIQQNRIYEFLNNVSDINDWTLPHPKSDSVYDRLLKICNKLIEYGVFNPSGEYSAKYITTISRKWIQGHSLKEMITAQIAWDTEHSSEKGEDASPRFNVNKSVRNVIKVINNDIRFRFSNAIKCYHLLLTNIATIKDIDVQSVKLHYYLEIGASDERMMALLNLGLSRETAKELHDKLPKNSAIVSISDLAKIMHSVNLDSLHAVIKKEITNLLSHS</sequence>
<dbReference type="Pfam" id="PF00270">
    <property type="entry name" value="DEAD"/>
    <property type="match status" value="1"/>
</dbReference>
<dbReference type="SMART" id="SM00490">
    <property type="entry name" value="HELICc"/>
    <property type="match status" value="1"/>
</dbReference>
<evidence type="ECO:0000313" key="8">
    <source>
        <dbReference type="Proteomes" id="UP000240212"/>
    </source>
</evidence>
<dbReference type="PANTHER" id="PTHR47961">
    <property type="entry name" value="DNA POLYMERASE THETA, PUTATIVE (AFU_ORTHOLOGUE AFUA_1G05260)-RELATED"/>
    <property type="match status" value="1"/>
</dbReference>
<dbReference type="Gene3D" id="3.40.50.300">
    <property type="entry name" value="P-loop containing nucleotide triphosphate hydrolases"/>
    <property type="match status" value="2"/>
</dbReference>
<dbReference type="GO" id="GO:0003676">
    <property type="term" value="F:nucleic acid binding"/>
    <property type="evidence" value="ECO:0007669"/>
    <property type="project" value="InterPro"/>
</dbReference>
<evidence type="ECO:0000259" key="5">
    <source>
        <dbReference type="PROSITE" id="PS51192"/>
    </source>
</evidence>
<dbReference type="GO" id="GO:0004386">
    <property type="term" value="F:helicase activity"/>
    <property type="evidence" value="ECO:0007669"/>
    <property type="project" value="UniProtKB-KW"/>
</dbReference>
<dbReference type="SUPFAM" id="SSF52540">
    <property type="entry name" value="P-loop containing nucleoside triphosphate hydrolases"/>
    <property type="match status" value="1"/>
</dbReference>
<dbReference type="InterPro" id="IPR011545">
    <property type="entry name" value="DEAD/DEAH_box_helicase_dom"/>
</dbReference>
<dbReference type="GO" id="GO:0016787">
    <property type="term" value="F:hydrolase activity"/>
    <property type="evidence" value="ECO:0007669"/>
    <property type="project" value="UniProtKB-KW"/>
</dbReference>
<proteinExistence type="predicted"/>
<feature type="domain" description="Helicase C-terminal" evidence="6">
    <location>
        <begin position="354"/>
        <end position="540"/>
    </location>
</feature>
<evidence type="ECO:0000313" key="7">
    <source>
        <dbReference type="EMBL" id="PSN07978.1"/>
    </source>
</evidence>
<organism evidence="7 8">
    <name type="scientific">Siccibacter turicensis</name>
    <dbReference type="NCBI Taxonomy" id="357233"/>
    <lineage>
        <taxon>Bacteria</taxon>
        <taxon>Pseudomonadati</taxon>
        <taxon>Pseudomonadota</taxon>
        <taxon>Gammaproteobacteria</taxon>
        <taxon>Enterobacterales</taxon>
        <taxon>Enterobacteriaceae</taxon>
        <taxon>Siccibacter</taxon>
    </lineage>
</organism>
<dbReference type="Proteomes" id="UP000240212">
    <property type="component" value="Unassembled WGS sequence"/>
</dbReference>
<reference evidence="7 8" key="1">
    <citation type="submission" date="2018-03" db="EMBL/GenBank/DDBJ databases">
        <title>Draft genome sequence of the first documented clinical Siccibacter turicensis isolate in Austria.</title>
        <authorList>
            <person name="Lepuschitz S."/>
            <person name="Pekard-Amenitsch S."/>
            <person name="Haunold R."/>
            <person name="Schill S."/>
            <person name="Mach R."/>
            <person name="Allerberger F."/>
            <person name="Ruppitsch W."/>
            <person name="Forsythe S.J."/>
        </authorList>
    </citation>
    <scope>NUCLEOTIDE SEQUENCE [LARGE SCALE GENOMIC DNA]</scope>
    <source>
        <strain evidence="7 8">6100069499-17</strain>
    </source>
</reference>
<dbReference type="PANTHER" id="PTHR47961:SF6">
    <property type="entry name" value="DNA-DIRECTED DNA POLYMERASE"/>
    <property type="match status" value="1"/>
</dbReference>
<keyword evidence="2" id="KW-0378">Hydrolase</keyword>
<dbReference type="InterPro" id="IPR050474">
    <property type="entry name" value="Hel308_SKI2-like"/>
</dbReference>
<dbReference type="InterPro" id="IPR001650">
    <property type="entry name" value="Helicase_C-like"/>
</dbReference>
<name>A0A2P8VLM2_9ENTR</name>
<gene>
    <name evidence="7" type="ORF">C7G83_07250</name>
</gene>
<dbReference type="EMBL" id="PYEP01000003">
    <property type="protein sequence ID" value="PSN07978.1"/>
    <property type="molecule type" value="Genomic_DNA"/>
</dbReference>
<dbReference type="RefSeq" id="WP_106876745.1">
    <property type="nucleotide sequence ID" value="NZ_PYEP01000003.1"/>
</dbReference>
<dbReference type="PROSITE" id="PS51192">
    <property type="entry name" value="HELICASE_ATP_BIND_1"/>
    <property type="match status" value="1"/>
</dbReference>
<keyword evidence="8" id="KW-1185">Reference proteome</keyword>
<comment type="caution">
    <text evidence="7">The sequence shown here is derived from an EMBL/GenBank/DDBJ whole genome shotgun (WGS) entry which is preliminary data.</text>
</comment>
<dbReference type="SMART" id="SM00487">
    <property type="entry name" value="DEXDc"/>
    <property type="match status" value="1"/>
</dbReference>
<feature type="domain" description="Helicase ATP-binding" evidence="5">
    <location>
        <begin position="148"/>
        <end position="313"/>
    </location>
</feature>
<dbReference type="InterPro" id="IPR014001">
    <property type="entry name" value="Helicase_ATP-bd"/>
</dbReference>
<evidence type="ECO:0000259" key="6">
    <source>
        <dbReference type="PROSITE" id="PS51194"/>
    </source>
</evidence>
<dbReference type="OrthoDB" id="9815222at2"/>
<evidence type="ECO:0000256" key="2">
    <source>
        <dbReference type="ARBA" id="ARBA00022801"/>
    </source>
</evidence>
<dbReference type="InterPro" id="IPR027417">
    <property type="entry name" value="P-loop_NTPase"/>
</dbReference>
<protein>
    <submittedName>
        <fullName evidence="7">RNA helicase</fullName>
    </submittedName>
</protein>